<sequence>MPQWFAKITDFDAPVARAALGRGRYGVIETAGGRVVAIHLRPWPKLLSWPEIWPTRGRYHARGDADRCLLYYNQPRGHANFLALKYIVSTAGTSYATFRAALTELDRIAQLKRSDALLCDAANTRLSDRLLARFGWEPHAPARWRRNFIKRFYGVYPA</sequence>
<dbReference type="RefSeq" id="WP_145434106.1">
    <property type="nucleotide sequence ID" value="NZ_CP036339.1"/>
</dbReference>
<protein>
    <submittedName>
        <fullName evidence="1">Uncharacterized protein</fullName>
    </submittedName>
</protein>
<dbReference type="Proteomes" id="UP000317909">
    <property type="component" value="Chromosome"/>
</dbReference>
<evidence type="ECO:0000313" key="2">
    <source>
        <dbReference type="Proteomes" id="UP000317909"/>
    </source>
</evidence>
<name>A0A517U139_9BACT</name>
<gene>
    <name evidence="1" type="ORF">I41_35420</name>
</gene>
<keyword evidence="2" id="KW-1185">Reference proteome</keyword>
<organism evidence="1 2">
    <name type="scientific">Lacipirellula limnantheis</name>
    <dbReference type="NCBI Taxonomy" id="2528024"/>
    <lineage>
        <taxon>Bacteria</taxon>
        <taxon>Pseudomonadati</taxon>
        <taxon>Planctomycetota</taxon>
        <taxon>Planctomycetia</taxon>
        <taxon>Pirellulales</taxon>
        <taxon>Lacipirellulaceae</taxon>
        <taxon>Lacipirellula</taxon>
    </lineage>
</organism>
<dbReference type="AlphaFoldDB" id="A0A517U139"/>
<accession>A0A517U139</accession>
<dbReference type="EMBL" id="CP036339">
    <property type="protein sequence ID" value="QDT74347.1"/>
    <property type="molecule type" value="Genomic_DNA"/>
</dbReference>
<dbReference type="OrthoDB" id="286488at2"/>
<dbReference type="KEGG" id="llh:I41_35420"/>
<reference evidence="1 2" key="1">
    <citation type="submission" date="2019-02" db="EMBL/GenBank/DDBJ databases">
        <title>Deep-cultivation of Planctomycetes and their phenomic and genomic characterization uncovers novel biology.</title>
        <authorList>
            <person name="Wiegand S."/>
            <person name="Jogler M."/>
            <person name="Boedeker C."/>
            <person name="Pinto D."/>
            <person name="Vollmers J."/>
            <person name="Rivas-Marin E."/>
            <person name="Kohn T."/>
            <person name="Peeters S.H."/>
            <person name="Heuer A."/>
            <person name="Rast P."/>
            <person name="Oberbeckmann S."/>
            <person name="Bunk B."/>
            <person name="Jeske O."/>
            <person name="Meyerdierks A."/>
            <person name="Storesund J.E."/>
            <person name="Kallscheuer N."/>
            <person name="Luecker S."/>
            <person name="Lage O.M."/>
            <person name="Pohl T."/>
            <person name="Merkel B.J."/>
            <person name="Hornburger P."/>
            <person name="Mueller R.-W."/>
            <person name="Bruemmer F."/>
            <person name="Labrenz M."/>
            <person name="Spormann A.M."/>
            <person name="Op den Camp H."/>
            <person name="Overmann J."/>
            <person name="Amann R."/>
            <person name="Jetten M.S.M."/>
            <person name="Mascher T."/>
            <person name="Medema M.H."/>
            <person name="Devos D.P."/>
            <person name="Kaster A.-K."/>
            <person name="Ovreas L."/>
            <person name="Rohde M."/>
            <person name="Galperin M.Y."/>
            <person name="Jogler C."/>
        </authorList>
    </citation>
    <scope>NUCLEOTIDE SEQUENCE [LARGE SCALE GENOMIC DNA]</scope>
    <source>
        <strain evidence="1 2">I41</strain>
    </source>
</reference>
<proteinExistence type="predicted"/>
<evidence type="ECO:0000313" key="1">
    <source>
        <dbReference type="EMBL" id="QDT74347.1"/>
    </source>
</evidence>